<reference evidence="1" key="1">
    <citation type="journal article" date="2023" name="Mol. Ecol. Resour.">
        <title>Chromosome-level genome assembly of a triploid poplar Populus alba 'Berolinensis'.</title>
        <authorList>
            <person name="Chen S."/>
            <person name="Yu Y."/>
            <person name="Wang X."/>
            <person name="Wang S."/>
            <person name="Zhang T."/>
            <person name="Zhou Y."/>
            <person name="He R."/>
            <person name="Meng N."/>
            <person name="Wang Y."/>
            <person name="Liu W."/>
            <person name="Liu Z."/>
            <person name="Liu J."/>
            <person name="Guo Q."/>
            <person name="Huang H."/>
            <person name="Sederoff R.R."/>
            <person name="Wang G."/>
            <person name="Qu G."/>
            <person name="Chen S."/>
        </authorList>
    </citation>
    <scope>NUCLEOTIDE SEQUENCE</scope>
    <source>
        <strain evidence="1">SC-2020</strain>
    </source>
</reference>
<accession>A0AAD6LME1</accession>
<keyword evidence="2" id="KW-1185">Reference proteome</keyword>
<organism evidence="1 2">
    <name type="scientific">Populus alba x Populus x berolinensis</name>
    <dbReference type="NCBI Taxonomy" id="444605"/>
    <lineage>
        <taxon>Eukaryota</taxon>
        <taxon>Viridiplantae</taxon>
        <taxon>Streptophyta</taxon>
        <taxon>Embryophyta</taxon>
        <taxon>Tracheophyta</taxon>
        <taxon>Spermatophyta</taxon>
        <taxon>Magnoliopsida</taxon>
        <taxon>eudicotyledons</taxon>
        <taxon>Gunneridae</taxon>
        <taxon>Pentapetalae</taxon>
        <taxon>rosids</taxon>
        <taxon>fabids</taxon>
        <taxon>Malpighiales</taxon>
        <taxon>Salicaceae</taxon>
        <taxon>Saliceae</taxon>
        <taxon>Populus</taxon>
    </lineage>
</organism>
<dbReference type="AlphaFoldDB" id="A0AAD6LME1"/>
<protein>
    <submittedName>
        <fullName evidence="1">Uncharacterized protein</fullName>
    </submittedName>
</protein>
<evidence type="ECO:0000313" key="2">
    <source>
        <dbReference type="Proteomes" id="UP001164929"/>
    </source>
</evidence>
<sequence length="139" mass="15975">MKTPRRDPNNLSQAKNSSKVSFSLRTRTRWDTLFIPEEVVGINSGLHLHQSVEVTLEVLSTPNPCFFNTCVDLLVHAQIKVPVIEVCFPWILGNIRRHVLINLPSPINVRCTLRRIIPAGRVLKHEQDTLSMRKRSLRF</sequence>
<dbReference type="EMBL" id="JAQIZT010000015">
    <property type="protein sequence ID" value="KAJ6969821.1"/>
    <property type="molecule type" value="Genomic_DNA"/>
</dbReference>
<evidence type="ECO:0000313" key="1">
    <source>
        <dbReference type="EMBL" id="KAJ6969821.1"/>
    </source>
</evidence>
<proteinExistence type="predicted"/>
<comment type="caution">
    <text evidence="1">The sequence shown here is derived from an EMBL/GenBank/DDBJ whole genome shotgun (WGS) entry which is preliminary data.</text>
</comment>
<gene>
    <name evidence="1" type="ORF">NC653_034391</name>
</gene>
<name>A0AAD6LME1_9ROSI</name>
<dbReference type="Proteomes" id="UP001164929">
    <property type="component" value="Chromosome 15"/>
</dbReference>